<keyword evidence="2" id="KW-0560">Oxidoreductase</keyword>
<evidence type="ECO:0000313" key="3">
    <source>
        <dbReference type="Proteomes" id="UP001597045"/>
    </source>
</evidence>
<evidence type="ECO:0000313" key="2">
    <source>
        <dbReference type="EMBL" id="MFD1052386.1"/>
    </source>
</evidence>
<feature type="domain" description="Acyl-CoA oxidase/dehydrogenase middle" evidence="1">
    <location>
        <begin position="1"/>
        <end position="88"/>
    </location>
</feature>
<dbReference type="Proteomes" id="UP001597045">
    <property type="component" value="Unassembled WGS sequence"/>
</dbReference>
<keyword evidence="3" id="KW-1185">Reference proteome</keyword>
<accession>A0ABW3MPC2</accession>
<gene>
    <name evidence="2" type="ORF">ACFQ1S_45795</name>
</gene>
<proteinExistence type="predicted"/>
<comment type="caution">
    <text evidence="2">The sequence shown here is derived from an EMBL/GenBank/DDBJ whole genome shotgun (WGS) entry which is preliminary data.</text>
</comment>
<dbReference type="InterPro" id="IPR009100">
    <property type="entry name" value="AcylCoA_DH/oxidase_NM_dom_sf"/>
</dbReference>
<dbReference type="Pfam" id="PF02770">
    <property type="entry name" value="Acyl-CoA_dh_M"/>
    <property type="match status" value="1"/>
</dbReference>
<dbReference type="PANTHER" id="PTHR43884">
    <property type="entry name" value="ACYL-COA DEHYDROGENASE"/>
    <property type="match status" value="1"/>
</dbReference>
<dbReference type="SUPFAM" id="SSF56645">
    <property type="entry name" value="Acyl-CoA dehydrogenase NM domain-like"/>
    <property type="match status" value="1"/>
</dbReference>
<dbReference type="InterPro" id="IPR046373">
    <property type="entry name" value="Acyl-CoA_Oxase/DH_mid-dom_sf"/>
</dbReference>
<evidence type="ECO:0000259" key="1">
    <source>
        <dbReference type="Pfam" id="PF02770"/>
    </source>
</evidence>
<organism evidence="2 3">
    <name type="scientific">Kibdelosporangium lantanae</name>
    <dbReference type="NCBI Taxonomy" id="1497396"/>
    <lineage>
        <taxon>Bacteria</taxon>
        <taxon>Bacillati</taxon>
        <taxon>Actinomycetota</taxon>
        <taxon>Actinomycetes</taxon>
        <taxon>Pseudonocardiales</taxon>
        <taxon>Pseudonocardiaceae</taxon>
        <taxon>Kibdelosporangium</taxon>
    </lineage>
</organism>
<name>A0ABW3MPC2_9PSEU</name>
<reference evidence="3" key="1">
    <citation type="journal article" date="2019" name="Int. J. Syst. Evol. Microbiol.">
        <title>The Global Catalogue of Microorganisms (GCM) 10K type strain sequencing project: providing services to taxonomists for standard genome sequencing and annotation.</title>
        <authorList>
            <consortium name="The Broad Institute Genomics Platform"/>
            <consortium name="The Broad Institute Genome Sequencing Center for Infectious Disease"/>
            <person name="Wu L."/>
            <person name="Ma J."/>
        </authorList>
    </citation>
    <scope>NUCLEOTIDE SEQUENCE [LARGE SCALE GENOMIC DNA]</scope>
    <source>
        <strain evidence="3">JCM 31486</strain>
    </source>
</reference>
<dbReference type="GO" id="GO:0016491">
    <property type="term" value="F:oxidoreductase activity"/>
    <property type="evidence" value="ECO:0007669"/>
    <property type="project" value="UniProtKB-KW"/>
</dbReference>
<dbReference type="InterPro" id="IPR006091">
    <property type="entry name" value="Acyl-CoA_Oxase/DH_mid-dom"/>
</dbReference>
<dbReference type="PANTHER" id="PTHR43884:SF40">
    <property type="entry name" value="ACYL-COA DEHYDROGENASE"/>
    <property type="match status" value="1"/>
</dbReference>
<dbReference type="Gene3D" id="1.20.140.10">
    <property type="entry name" value="Butyryl-CoA Dehydrogenase, subunit A, domain 3"/>
    <property type="match status" value="1"/>
</dbReference>
<feature type="non-terminal residue" evidence="2">
    <location>
        <position position="124"/>
    </location>
</feature>
<protein>
    <submittedName>
        <fullName evidence="2">Acyl-CoA dehydrogenase family protein</fullName>
        <ecNumber evidence="2">1.-.-.-</ecNumber>
    </submittedName>
</protein>
<dbReference type="CDD" id="cd00567">
    <property type="entry name" value="ACAD"/>
    <property type="match status" value="1"/>
</dbReference>
<dbReference type="EMBL" id="JBHTIS010004376">
    <property type="protein sequence ID" value="MFD1052386.1"/>
    <property type="molecule type" value="Genomic_DNA"/>
</dbReference>
<dbReference type="EC" id="1.-.-.-" evidence="2"/>
<sequence>MTEPESGSDVRSMRTSAVRRGDDYVVTGTKHFISHADLADFVILFARTGERISCLLVDIPSRGLEVRKGPPCVSHRGYHQCELVFTDCHVPAGNLLGEEGRGFDLMGEWLGASRLTVAAASVGR</sequence>
<dbReference type="Gene3D" id="2.40.110.10">
    <property type="entry name" value="Butyryl-CoA Dehydrogenase, subunit A, domain 2"/>
    <property type="match status" value="1"/>
</dbReference>